<sequence length="77" mass="8700">MKKLSAAQSPSNFKKKEIDQATAHQLLKLSYIALLVLLPGIFGAIFLTKSIRKDTLGLEPHEIASLYRERERRCCSL</sequence>
<evidence type="ECO:0000313" key="2">
    <source>
        <dbReference type="EMBL" id="BBP87788.1"/>
    </source>
</evidence>
<dbReference type="Proteomes" id="UP000464658">
    <property type="component" value="Chromosome"/>
</dbReference>
<keyword evidence="1" id="KW-0812">Transmembrane</keyword>
<name>A0A5S9M4S1_BACIA</name>
<evidence type="ECO:0000256" key="1">
    <source>
        <dbReference type="SAM" id="Phobius"/>
    </source>
</evidence>
<proteinExistence type="predicted"/>
<dbReference type="AlphaFoldDB" id="A0A5S9M4S1"/>
<feature type="transmembrane region" description="Helical" evidence="1">
    <location>
        <begin position="29"/>
        <end position="48"/>
    </location>
</feature>
<accession>A0A5S9M4S1</accession>
<dbReference type="EMBL" id="AP021906">
    <property type="protein sequence ID" value="BBP87788.1"/>
    <property type="molecule type" value="Genomic_DNA"/>
</dbReference>
<keyword evidence="1" id="KW-0472">Membrane</keyword>
<organism evidence="2 3">
    <name type="scientific">Bacillus safensis</name>
    <dbReference type="NCBI Taxonomy" id="561879"/>
    <lineage>
        <taxon>Bacteria</taxon>
        <taxon>Bacillati</taxon>
        <taxon>Bacillota</taxon>
        <taxon>Bacilli</taxon>
        <taxon>Bacillales</taxon>
        <taxon>Bacillaceae</taxon>
        <taxon>Bacillus</taxon>
    </lineage>
</organism>
<gene>
    <name evidence="2" type="ORF">BsIDN1_14060</name>
</gene>
<keyword evidence="1" id="KW-1133">Transmembrane helix</keyword>
<reference evidence="2 3" key="1">
    <citation type="submission" date="2019-12" db="EMBL/GenBank/DDBJ databases">
        <title>Full genome sequence of a Bacillus safensis strain isolated from commercially available natto in Indonesia.</title>
        <authorList>
            <person name="Yoshida M."/>
            <person name="Uomi M."/>
            <person name="Waturangi D."/>
            <person name="Ekaputri J.J."/>
            <person name="Setiamarga D.H.E."/>
        </authorList>
    </citation>
    <scope>NUCLEOTIDE SEQUENCE [LARGE SCALE GENOMIC DNA]</scope>
    <source>
        <strain evidence="2 3">IDN1</strain>
    </source>
</reference>
<protein>
    <submittedName>
        <fullName evidence="2">Uncharacterized protein</fullName>
    </submittedName>
</protein>
<evidence type="ECO:0000313" key="3">
    <source>
        <dbReference type="Proteomes" id="UP000464658"/>
    </source>
</evidence>